<evidence type="ECO:0000313" key="1">
    <source>
        <dbReference type="EMBL" id="KAJ2989987.1"/>
    </source>
</evidence>
<accession>A0ACC1PDF5</accession>
<dbReference type="EMBL" id="JAPDGR010000466">
    <property type="protein sequence ID" value="KAJ2989987.1"/>
    <property type="molecule type" value="Genomic_DNA"/>
</dbReference>
<organism evidence="1 2">
    <name type="scientific">Xylaria curta</name>
    <dbReference type="NCBI Taxonomy" id="42375"/>
    <lineage>
        <taxon>Eukaryota</taxon>
        <taxon>Fungi</taxon>
        <taxon>Dikarya</taxon>
        <taxon>Ascomycota</taxon>
        <taxon>Pezizomycotina</taxon>
        <taxon>Sordariomycetes</taxon>
        <taxon>Xylariomycetidae</taxon>
        <taxon>Xylariales</taxon>
        <taxon>Xylariaceae</taxon>
        <taxon>Xylaria</taxon>
    </lineage>
</organism>
<name>A0ACC1PDF5_9PEZI</name>
<sequence>MAPKHQLTGPLRRSKRLRNANQFTPAESSTSPPDDSSSVSDDYFDALDSGDESEGEACELHVHGAGFVLTRYFSPNKALESTSFEIRSPYAKQAIRDVIKSYPGVNINSTGKIVLFGAPRCLFHYRAELSAYADSHPNKRIKEHVRFCLKYMKKTLSREIHSFSANVEHCIDQPGLEERDLWLVFKPGALVAIKSRGTVQVARVTSFEWLNQLYPLNKPQWQLSAENISCTADSFRLEVMRRRLEHYEGVKAFIEQEIYPLEYHPRCSQMQAEALERGRKFISMIGIRHFHYTGPAEMVLDPTGPGGTPRTEIAEIDERVLLDHKGYEDVVDPTGRSTVLMASKTYPAASIDTSLTEEDVMICKVGIGGFSLGLKSWALFRVDHVKDIEFNSRALDFLALSPNKKSLIMALVRSHALSPPSNEVIKGKGRGLNLLLHGPPGVGKTFTAECIADYIQRPLYRLDSTVIATESKLVRELAQVQKWGAIALLDEADVFMQKRDLHDLNRNSVVSTLLRHLEYFGGILFLTTNRVHTIDEAFKSRIHLSISYPPLSDTSKQDLWENGLIRANAGNKPPWLTRSLLLHLAQKDTNGREINNLIHIAQSLALSEKRDMVKEDVLKGLDALQSFNAEMKDDSSSEGSNDG</sequence>
<protein>
    <submittedName>
        <fullName evidence="1">Uncharacterized protein</fullName>
    </submittedName>
</protein>
<dbReference type="Proteomes" id="UP001143856">
    <property type="component" value="Unassembled WGS sequence"/>
</dbReference>
<reference evidence="1" key="1">
    <citation type="submission" date="2022-10" db="EMBL/GenBank/DDBJ databases">
        <title>Genome Sequence of Xylaria curta.</title>
        <authorList>
            <person name="Buettner E."/>
        </authorList>
    </citation>
    <scope>NUCLEOTIDE SEQUENCE</scope>
    <source>
        <strain evidence="1">Babe10</strain>
    </source>
</reference>
<keyword evidence="2" id="KW-1185">Reference proteome</keyword>
<gene>
    <name evidence="1" type="ORF">NUW58_g3183</name>
</gene>
<comment type="caution">
    <text evidence="1">The sequence shown here is derived from an EMBL/GenBank/DDBJ whole genome shotgun (WGS) entry which is preliminary data.</text>
</comment>
<proteinExistence type="predicted"/>
<evidence type="ECO:0000313" key="2">
    <source>
        <dbReference type="Proteomes" id="UP001143856"/>
    </source>
</evidence>